<evidence type="ECO:0000256" key="6">
    <source>
        <dbReference type="ARBA" id="ARBA00023136"/>
    </source>
</evidence>
<dbReference type="GO" id="GO:0005576">
    <property type="term" value="C:extracellular region"/>
    <property type="evidence" value="ECO:0007669"/>
    <property type="project" value="UniProtKB-SubCell"/>
</dbReference>
<dbReference type="GO" id="GO:0000272">
    <property type="term" value="P:polysaccharide catabolic process"/>
    <property type="evidence" value="ECO:0007669"/>
    <property type="project" value="InterPro"/>
</dbReference>
<sequence length="662" mass="68124">MKRFGRLFLIMLLPGILFLCAVNGYAATITVTNANDSGAGSLRQAIADAASGDVITFDAAAFPDAQTGVILLSSGQLSIDKALTIDGDGRVTLDGNNASRVLYISYSTETHFVSVSLKGLQIINGSADYGAGVYCMERLTVEDCTFSGNQSSLDGGGLHVYYGVGAVSNSLFSNNHALGSSNGGGMALSNQCTYTVNQCTFTGNTANGGGGIYAGSSNLILTNSLLQGNQSGGGGGAVRSYASTTKIINSTLSGNSNSNNVFASALRNHFSEIQIYNSTITAGGQGVGAISNLSSSCAITSTIIADNEGVDIHWVTGDIQTYPVTLSHSLVESVDTYTVTDGVNGNIVGHAPELAALAENGGPTMTHALLSSSPAIDAGFNELSLAWDQRGQGYARTLGSGADMGAYEFGNQLVVKAAGAGSGSLSTNPAGISFSYPDSNSTAGVFPSGVVTATASADPYCVAFWDKGQAQNGVLTGDGSNEASCYIPSIGLEKTITATFVFADSDNDGLFDKDEDKDRDGEIDPGETDPHNPDSDNDGVQDGTELGLTLDDVEASTDLAFFQPDMDPETATNPLVQDSDGDGVDDGAEDANHNGRMDLGETSAARKSGDVNADGMLSMEDAVLAVQDLVNKPYAAKERYADVDGDGAVSLTEALYVLQSLQ</sequence>
<feature type="compositionally biased region" description="Basic and acidic residues" evidence="8">
    <location>
        <begin position="590"/>
        <end position="599"/>
    </location>
</feature>
<comment type="subcellular location">
    <subcellularLocation>
        <location evidence="1">Cell envelope</location>
    </subcellularLocation>
    <subcellularLocation>
        <location evidence="2">Cell outer membrane</location>
    </subcellularLocation>
    <subcellularLocation>
        <location evidence="3">Secreted</location>
    </subcellularLocation>
</comment>
<dbReference type="Proteomes" id="UP000183994">
    <property type="component" value="Unassembled WGS sequence"/>
</dbReference>
<evidence type="ECO:0000256" key="5">
    <source>
        <dbReference type="ARBA" id="ARBA00022729"/>
    </source>
</evidence>
<feature type="compositionally biased region" description="Acidic residues" evidence="8">
    <location>
        <begin position="579"/>
        <end position="589"/>
    </location>
</feature>
<gene>
    <name evidence="11" type="ORF">SAMN02745216_03059</name>
</gene>
<evidence type="ECO:0000259" key="10">
    <source>
        <dbReference type="PROSITE" id="PS51766"/>
    </source>
</evidence>
<dbReference type="PANTHER" id="PTHR11319:SF35">
    <property type="entry name" value="OUTER MEMBRANE PROTEIN PMPC-RELATED"/>
    <property type="match status" value="1"/>
</dbReference>
<dbReference type="RefSeq" id="WP_073477137.1">
    <property type="nucleotide sequence ID" value="NZ_FQZU01000020.1"/>
</dbReference>
<dbReference type="EMBL" id="FQZU01000020">
    <property type="protein sequence ID" value="SHK20670.1"/>
    <property type="molecule type" value="Genomic_DNA"/>
</dbReference>
<evidence type="ECO:0000256" key="2">
    <source>
        <dbReference type="ARBA" id="ARBA00004442"/>
    </source>
</evidence>
<dbReference type="Pfam" id="PF02415">
    <property type="entry name" value="Chlam_PMP"/>
    <property type="match status" value="2"/>
</dbReference>
<dbReference type="InterPro" id="IPR036439">
    <property type="entry name" value="Dockerin_dom_sf"/>
</dbReference>
<dbReference type="GO" id="GO:0004553">
    <property type="term" value="F:hydrolase activity, hydrolyzing O-glycosyl compounds"/>
    <property type="evidence" value="ECO:0007669"/>
    <property type="project" value="InterPro"/>
</dbReference>
<dbReference type="InterPro" id="IPR059226">
    <property type="entry name" value="Choice_anch_Q_dom"/>
</dbReference>
<dbReference type="InterPro" id="IPR011050">
    <property type="entry name" value="Pectin_lyase_fold/virulence"/>
</dbReference>
<evidence type="ECO:0000256" key="9">
    <source>
        <dbReference type="SAM" id="SignalP"/>
    </source>
</evidence>
<dbReference type="InterPro" id="IPR003368">
    <property type="entry name" value="POMP_repeat"/>
</dbReference>
<dbReference type="NCBIfam" id="NF041518">
    <property type="entry name" value="choice_anch_Q"/>
    <property type="match status" value="1"/>
</dbReference>
<dbReference type="InterPro" id="IPR006626">
    <property type="entry name" value="PbH1"/>
</dbReference>
<evidence type="ECO:0000256" key="8">
    <source>
        <dbReference type="SAM" id="MobiDB-lite"/>
    </source>
</evidence>
<keyword evidence="4" id="KW-0964">Secreted</keyword>
<keyword evidence="7" id="KW-0998">Cell outer membrane</keyword>
<dbReference type="STRING" id="1121393.SAMN02745216_03059"/>
<feature type="chain" id="PRO_5012997361" evidence="9">
    <location>
        <begin position="27"/>
        <end position="662"/>
    </location>
</feature>
<dbReference type="SUPFAM" id="SSF63446">
    <property type="entry name" value="Type I dockerin domain"/>
    <property type="match status" value="1"/>
</dbReference>
<keyword evidence="5 9" id="KW-0732">Signal</keyword>
<dbReference type="OrthoDB" id="262245at2"/>
<dbReference type="InterPro" id="IPR016134">
    <property type="entry name" value="Dockerin_dom"/>
</dbReference>
<evidence type="ECO:0000256" key="4">
    <source>
        <dbReference type="ARBA" id="ARBA00022525"/>
    </source>
</evidence>
<feature type="region of interest" description="Disordered" evidence="8">
    <location>
        <begin position="564"/>
        <end position="600"/>
    </location>
</feature>
<dbReference type="Gene3D" id="1.10.1330.10">
    <property type="entry name" value="Dockerin domain"/>
    <property type="match status" value="1"/>
</dbReference>
<dbReference type="SMART" id="SM00710">
    <property type="entry name" value="PbH1"/>
    <property type="match status" value="5"/>
</dbReference>
<dbReference type="PROSITE" id="PS51766">
    <property type="entry name" value="DOCKERIN"/>
    <property type="match status" value="1"/>
</dbReference>
<feature type="compositionally biased region" description="Basic and acidic residues" evidence="8">
    <location>
        <begin position="510"/>
        <end position="534"/>
    </location>
</feature>
<evidence type="ECO:0000313" key="11">
    <source>
        <dbReference type="EMBL" id="SHK20670.1"/>
    </source>
</evidence>
<keyword evidence="12" id="KW-1185">Reference proteome</keyword>
<evidence type="ECO:0000256" key="3">
    <source>
        <dbReference type="ARBA" id="ARBA00004613"/>
    </source>
</evidence>
<dbReference type="PANTHER" id="PTHR11319">
    <property type="entry name" value="G PROTEIN-COUPLED RECEPTOR-RELATED"/>
    <property type="match status" value="1"/>
</dbReference>
<dbReference type="InterPro" id="IPR012334">
    <property type="entry name" value="Pectin_lyas_fold"/>
</dbReference>
<keyword evidence="6" id="KW-0472">Membrane</keyword>
<dbReference type="InterPro" id="IPR002105">
    <property type="entry name" value="Dockerin_1_rpt"/>
</dbReference>
<dbReference type="AlphaFoldDB" id="A0A1M6QKN3"/>
<feature type="signal peptide" evidence="9">
    <location>
        <begin position="1"/>
        <end position="26"/>
    </location>
</feature>
<dbReference type="CDD" id="cd14256">
    <property type="entry name" value="Dockerin_I"/>
    <property type="match status" value="1"/>
</dbReference>
<dbReference type="GO" id="GO:0009279">
    <property type="term" value="C:cell outer membrane"/>
    <property type="evidence" value="ECO:0007669"/>
    <property type="project" value="UniProtKB-SubCell"/>
</dbReference>
<dbReference type="Gene3D" id="2.160.20.10">
    <property type="entry name" value="Single-stranded right-handed beta-helix, Pectin lyase-like"/>
    <property type="match status" value="1"/>
</dbReference>
<feature type="domain" description="Dockerin" evidence="10">
    <location>
        <begin position="604"/>
        <end position="662"/>
    </location>
</feature>
<dbReference type="Pfam" id="PF00404">
    <property type="entry name" value="Dockerin_1"/>
    <property type="match status" value="1"/>
</dbReference>
<evidence type="ECO:0000256" key="1">
    <source>
        <dbReference type="ARBA" id="ARBA00004196"/>
    </source>
</evidence>
<evidence type="ECO:0000256" key="7">
    <source>
        <dbReference type="ARBA" id="ARBA00023237"/>
    </source>
</evidence>
<name>A0A1M6QKN3_9BACT</name>
<organism evidence="11 12">
    <name type="scientific">Desulfatibacillum alkenivorans DSM 16219</name>
    <dbReference type="NCBI Taxonomy" id="1121393"/>
    <lineage>
        <taxon>Bacteria</taxon>
        <taxon>Pseudomonadati</taxon>
        <taxon>Thermodesulfobacteriota</taxon>
        <taxon>Desulfobacteria</taxon>
        <taxon>Desulfobacterales</taxon>
        <taxon>Desulfatibacillaceae</taxon>
        <taxon>Desulfatibacillum</taxon>
    </lineage>
</organism>
<evidence type="ECO:0000313" key="12">
    <source>
        <dbReference type="Proteomes" id="UP000183994"/>
    </source>
</evidence>
<feature type="region of interest" description="Disordered" evidence="8">
    <location>
        <begin position="507"/>
        <end position="544"/>
    </location>
</feature>
<dbReference type="SUPFAM" id="SSF51126">
    <property type="entry name" value="Pectin lyase-like"/>
    <property type="match status" value="1"/>
</dbReference>
<reference evidence="12" key="1">
    <citation type="submission" date="2016-11" db="EMBL/GenBank/DDBJ databases">
        <authorList>
            <person name="Varghese N."/>
            <person name="Submissions S."/>
        </authorList>
    </citation>
    <scope>NUCLEOTIDE SEQUENCE [LARGE SCALE GENOMIC DNA]</scope>
    <source>
        <strain evidence="12">DSM 16219</strain>
    </source>
</reference>
<protein>
    <submittedName>
        <fullName evidence="11">Polymorphic outer membrane protein repeat-containing protein</fullName>
    </submittedName>
</protein>
<accession>A0A1M6QKN3</accession>
<proteinExistence type="predicted"/>